<dbReference type="CDD" id="cd05476">
    <property type="entry name" value="pepsin_A_like_plant"/>
    <property type="match status" value="1"/>
</dbReference>
<protein>
    <recommendedName>
        <fullName evidence="6">Peptidase A1 domain-containing protein</fullName>
    </recommendedName>
</protein>
<keyword evidence="5" id="KW-0325">Glycoprotein</keyword>
<gene>
    <name evidence="7" type="ORF">CIPAW_11G186100</name>
</gene>
<dbReference type="GO" id="GO:0006508">
    <property type="term" value="P:proteolysis"/>
    <property type="evidence" value="ECO:0007669"/>
    <property type="project" value="UniProtKB-KW"/>
</dbReference>
<keyword evidence="8" id="KW-1185">Reference proteome</keyword>
<sequence length="366" mass="40804">MKVGIGLPEKLVFLLMDTGGGLIWTQCEPCKNCYKQAYPIYNSRASITYRKLPCNHPLCKGDSARYQCVNGECVYDLGYLGGASTKGVASFETFKVPVDESNAKYIYNVIFGCSNDNQGMQFAKNGVISGVLGLSLSPDSLVSQTLDEDYRRFSYCLIPFDEAVVMAPSLLRFGADIPLPPTNIQTTPFVKPPAGTNYYLLNLQDVSVGFHRLGFPPDTFKPKQDGTGGCIIDSGALISRLDQNTINGRNAYMEVMDAFKNHYDYFKLQRIGKVAEGLELCYEYKQDFMEYATMTYHFEGADYNVESKYVNFYDTQAGYFCVALLPGNGKSLLGAWHQQNMRIIYDGKIGALQFATEHCATNNHIN</sequence>
<evidence type="ECO:0000259" key="6">
    <source>
        <dbReference type="PROSITE" id="PS51767"/>
    </source>
</evidence>
<dbReference type="InterPro" id="IPR034161">
    <property type="entry name" value="Pepsin-like_plant"/>
</dbReference>
<name>A0A8T1P150_CARIL</name>
<keyword evidence="3" id="KW-0064">Aspartyl protease</keyword>
<keyword evidence="4" id="KW-0378">Hydrolase</keyword>
<dbReference type="InterPro" id="IPR032861">
    <property type="entry name" value="TAXi_N"/>
</dbReference>
<dbReference type="PANTHER" id="PTHR47967">
    <property type="entry name" value="OS07G0603500 PROTEIN-RELATED"/>
    <property type="match status" value="1"/>
</dbReference>
<keyword evidence="2" id="KW-0645">Protease</keyword>
<proteinExistence type="inferred from homology"/>
<feature type="domain" description="Peptidase A1" evidence="6">
    <location>
        <begin position="1"/>
        <end position="355"/>
    </location>
</feature>
<dbReference type="InterPro" id="IPR051708">
    <property type="entry name" value="Plant_Aspart_Prot_A1"/>
</dbReference>
<comment type="similarity">
    <text evidence="1">Belongs to the peptidase A1 family.</text>
</comment>
<dbReference type="AlphaFoldDB" id="A0A8T1P150"/>
<dbReference type="GO" id="GO:0005576">
    <property type="term" value="C:extracellular region"/>
    <property type="evidence" value="ECO:0007669"/>
    <property type="project" value="TreeGrafter"/>
</dbReference>
<organism evidence="7 8">
    <name type="scientific">Carya illinoinensis</name>
    <name type="common">Pecan</name>
    <dbReference type="NCBI Taxonomy" id="32201"/>
    <lineage>
        <taxon>Eukaryota</taxon>
        <taxon>Viridiplantae</taxon>
        <taxon>Streptophyta</taxon>
        <taxon>Embryophyta</taxon>
        <taxon>Tracheophyta</taxon>
        <taxon>Spermatophyta</taxon>
        <taxon>Magnoliopsida</taxon>
        <taxon>eudicotyledons</taxon>
        <taxon>Gunneridae</taxon>
        <taxon>Pentapetalae</taxon>
        <taxon>rosids</taxon>
        <taxon>fabids</taxon>
        <taxon>Fagales</taxon>
        <taxon>Juglandaceae</taxon>
        <taxon>Carya</taxon>
    </lineage>
</organism>
<reference evidence="7" key="1">
    <citation type="submission" date="2020-12" db="EMBL/GenBank/DDBJ databases">
        <title>WGS assembly of Carya illinoinensis cv. Pawnee.</title>
        <authorList>
            <person name="Platts A."/>
            <person name="Shu S."/>
            <person name="Wright S."/>
            <person name="Barry K."/>
            <person name="Edger P."/>
            <person name="Pires J.C."/>
            <person name="Schmutz J."/>
        </authorList>
    </citation>
    <scope>NUCLEOTIDE SEQUENCE</scope>
    <source>
        <tissue evidence="7">Leaf</tissue>
    </source>
</reference>
<evidence type="ECO:0000256" key="5">
    <source>
        <dbReference type="ARBA" id="ARBA00023180"/>
    </source>
</evidence>
<dbReference type="PANTHER" id="PTHR47967:SF123">
    <property type="entry name" value="ASPARTIC PROTEINASE NEPENTHESIN-1-LIKE"/>
    <property type="match status" value="1"/>
</dbReference>
<evidence type="ECO:0000256" key="3">
    <source>
        <dbReference type="ARBA" id="ARBA00022750"/>
    </source>
</evidence>
<evidence type="ECO:0000256" key="1">
    <source>
        <dbReference type="ARBA" id="ARBA00007447"/>
    </source>
</evidence>
<dbReference type="InterPro" id="IPR032799">
    <property type="entry name" value="TAXi_C"/>
</dbReference>
<accession>A0A8T1P150</accession>
<evidence type="ECO:0000313" key="7">
    <source>
        <dbReference type="EMBL" id="KAG6637549.1"/>
    </source>
</evidence>
<dbReference type="Pfam" id="PF14543">
    <property type="entry name" value="TAXi_N"/>
    <property type="match status" value="1"/>
</dbReference>
<evidence type="ECO:0000256" key="2">
    <source>
        <dbReference type="ARBA" id="ARBA00022670"/>
    </source>
</evidence>
<comment type="caution">
    <text evidence="7">The sequence shown here is derived from an EMBL/GenBank/DDBJ whole genome shotgun (WGS) entry which is preliminary data.</text>
</comment>
<dbReference type="EMBL" id="CM031819">
    <property type="protein sequence ID" value="KAG6637549.1"/>
    <property type="molecule type" value="Genomic_DNA"/>
</dbReference>
<dbReference type="PROSITE" id="PS51767">
    <property type="entry name" value="PEPTIDASE_A1"/>
    <property type="match status" value="1"/>
</dbReference>
<evidence type="ECO:0000256" key="4">
    <source>
        <dbReference type="ARBA" id="ARBA00022801"/>
    </source>
</evidence>
<evidence type="ECO:0000313" key="8">
    <source>
        <dbReference type="Proteomes" id="UP000811609"/>
    </source>
</evidence>
<dbReference type="InterPro" id="IPR033121">
    <property type="entry name" value="PEPTIDASE_A1"/>
</dbReference>
<dbReference type="Pfam" id="PF14541">
    <property type="entry name" value="TAXi_C"/>
    <property type="match status" value="1"/>
</dbReference>
<dbReference type="Proteomes" id="UP000811609">
    <property type="component" value="Chromosome 11"/>
</dbReference>
<dbReference type="GO" id="GO:0004190">
    <property type="term" value="F:aspartic-type endopeptidase activity"/>
    <property type="evidence" value="ECO:0007669"/>
    <property type="project" value="UniProtKB-KW"/>
</dbReference>